<dbReference type="Proteomes" id="UP000598032">
    <property type="component" value="Unassembled WGS sequence"/>
</dbReference>
<dbReference type="SMART" id="SM00421">
    <property type="entry name" value="HTH_LUXR"/>
    <property type="match status" value="1"/>
</dbReference>
<proteinExistence type="predicted"/>
<evidence type="ECO:0000313" key="5">
    <source>
        <dbReference type="EMBL" id="CAD6535231.1"/>
    </source>
</evidence>
<evidence type="ECO:0000313" key="6">
    <source>
        <dbReference type="Proteomes" id="UP000598032"/>
    </source>
</evidence>
<keyword evidence="3" id="KW-0804">Transcription</keyword>
<protein>
    <recommendedName>
        <fullName evidence="4">HTH luxR-type domain-containing protein</fullName>
    </recommendedName>
</protein>
<dbReference type="PRINTS" id="PR00038">
    <property type="entry name" value="HTHLUXR"/>
</dbReference>
<dbReference type="PANTHER" id="PTHR44688:SF16">
    <property type="entry name" value="DNA-BINDING TRANSCRIPTIONAL ACTIVATOR DEVR_DOSR"/>
    <property type="match status" value="1"/>
</dbReference>
<dbReference type="PANTHER" id="PTHR44688">
    <property type="entry name" value="DNA-BINDING TRANSCRIPTIONAL ACTIVATOR DEVR_DOSR"/>
    <property type="match status" value="1"/>
</dbReference>
<reference evidence="5 6" key="1">
    <citation type="submission" date="2020-10" db="EMBL/GenBank/DDBJ databases">
        <authorList>
            <person name="Peeters C."/>
        </authorList>
    </citation>
    <scope>NUCLEOTIDE SEQUENCE [LARGE SCALE GENOMIC DNA]</scope>
    <source>
        <strain evidence="5 6">LMG 28140</strain>
    </source>
</reference>
<accession>A0ABM8NNK4</accession>
<dbReference type="Pfam" id="PF00196">
    <property type="entry name" value="GerE"/>
    <property type="match status" value="1"/>
</dbReference>
<comment type="caution">
    <text evidence="5">The sequence shown here is derived from an EMBL/GenBank/DDBJ whole genome shotgun (WGS) entry which is preliminary data.</text>
</comment>
<feature type="domain" description="HTH luxR-type" evidence="4">
    <location>
        <begin position="187"/>
        <end position="252"/>
    </location>
</feature>
<evidence type="ECO:0000256" key="1">
    <source>
        <dbReference type="ARBA" id="ARBA00023015"/>
    </source>
</evidence>
<evidence type="ECO:0000256" key="3">
    <source>
        <dbReference type="ARBA" id="ARBA00023163"/>
    </source>
</evidence>
<dbReference type="InterPro" id="IPR000792">
    <property type="entry name" value="Tscrpt_reg_LuxR_C"/>
</dbReference>
<gene>
    <name evidence="5" type="ORF">LMG28140_02900</name>
</gene>
<keyword evidence="1" id="KW-0805">Transcription regulation</keyword>
<keyword evidence="2" id="KW-0238">DNA-binding</keyword>
<dbReference type="EMBL" id="CAJHCP010000006">
    <property type="protein sequence ID" value="CAD6535231.1"/>
    <property type="molecule type" value="Genomic_DNA"/>
</dbReference>
<evidence type="ECO:0000259" key="4">
    <source>
        <dbReference type="PROSITE" id="PS50043"/>
    </source>
</evidence>
<dbReference type="InterPro" id="IPR036388">
    <property type="entry name" value="WH-like_DNA-bd_sf"/>
</dbReference>
<dbReference type="SUPFAM" id="SSF46894">
    <property type="entry name" value="C-terminal effector domain of the bipartite response regulators"/>
    <property type="match status" value="1"/>
</dbReference>
<evidence type="ECO:0000256" key="2">
    <source>
        <dbReference type="ARBA" id="ARBA00023125"/>
    </source>
</evidence>
<dbReference type="CDD" id="cd06170">
    <property type="entry name" value="LuxR_C_like"/>
    <property type="match status" value="1"/>
</dbReference>
<sequence length="252" mass="26906">MNDSRHLLGAGLFADSLRTAGSGRFAGALLAALNTAVAVDHCTLVRVCCGRASMVGTASRHSQDLAVAPLDEYVAGYGRLAPLVRELASSSARQRNGADARSVVVDPLAHVECVNRFFARPAIIDTLSIAMPGGDTISFLSLYRTARIGPFNSHDKILIASVGEFLATLAEMHIRLLSAPAPPPEFLHKWHHALSGRERSVAMLLGRGETVNAVAATLELSPTTVTTYKKRAFTKLGITRQAELVALTVLLR</sequence>
<dbReference type="PROSITE" id="PS50043">
    <property type="entry name" value="HTH_LUXR_2"/>
    <property type="match status" value="1"/>
</dbReference>
<organism evidence="5 6">
    <name type="scientific">Paraburkholderia metrosideri</name>
    <dbReference type="NCBI Taxonomy" id="580937"/>
    <lineage>
        <taxon>Bacteria</taxon>
        <taxon>Pseudomonadati</taxon>
        <taxon>Pseudomonadota</taxon>
        <taxon>Betaproteobacteria</taxon>
        <taxon>Burkholderiales</taxon>
        <taxon>Burkholderiaceae</taxon>
        <taxon>Paraburkholderia</taxon>
    </lineage>
</organism>
<keyword evidence="6" id="KW-1185">Reference proteome</keyword>
<name>A0ABM8NNK4_9BURK</name>
<dbReference type="Gene3D" id="1.10.10.10">
    <property type="entry name" value="Winged helix-like DNA-binding domain superfamily/Winged helix DNA-binding domain"/>
    <property type="match status" value="1"/>
</dbReference>
<dbReference type="InterPro" id="IPR016032">
    <property type="entry name" value="Sig_transdc_resp-reg_C-effctor"/>
</dbReference>
<dbReference type="PROSITE" id="PS00622">
    <property type="entry name" value="HTH_LUXR_1"/>
    <property type="match status" value="1"/>
</dbReference>